<accession>A0A8K0KD70</accession>
<dbReference type="AlphaFoldDB" id="A0A8K0KD70"/>
<keyword evidence="3" id="KW-1185">Reference proteome</keyword>
<evidence type="ECO:0000313" key="3">
    <source>
        <dbReference type="Proteomes" id="UP000792457"/>
    </source>
</evidence>
<dbReference type="InterPro" id="IPR043136">
    <property type="entry name" value="B30.2/SPRY_sf"/>
</dbReference>
<proteinExistence type="predicted"/>
<evidence type="ECO:0000259" key="1">
    <source>
        <dbReference type="PROSITE" id="PS51065"/>
    </source>
</evidence>
<reference evidence="2" key="2">
    <citation type="submission" date="2017-10" db="EMBL/GenBank/DDBJ databases">
        <title>Ladona fulva Genome sequencing and assembly.</title>
        <authorList>
            <person name="Murali S."/>
            <person name="Richards S."/>
            <person name="Bandaranaike D."/>
            <person name="Bellair M."/>
            <person name="Blankenburg K."/>
            <person name="Chao H."/>
            <person name="Dinh H."/>
            <person name="Doddapaneni H."/>
            <person name="Dugan-Rocha S."/>
            <person name="Elkadiri S."/>
            <person name="Gnanaolivu R."/>
            <person name="Hernandez B."/>
            <person name="Skinner E."/>
            <person name="Javaid M."/>
            <person name="Lee S."/>
            <person name="Li M."/>
            <person name="Ming W."/>
            <person name="Munidasa M."/>
            <person name="Muniz J."/>
            <person name="Nguyen L."/>
            <person name="Hughes D."/>
            <person name="Osuji N."/>
            <person name="Pu L.-L."/>
            <person name="Puazo M."/>
            <person name="Qu C."/>
            <person name="Quiroz J."/>
            <person name="Raj R."/>
            <person name="Weissenberger G."/>
            <person name="Xin Y."/>
            <person name="Zou X."/>
            <person name="Han Y."/>
            <person name="Worley K."/>
            <person name="Muzny D."/>
            <person name="Gibbs R."/>
        </authorList>
    </citation>
    <scope>NUCLEOTIDE SEQUENCE</scope>
    <source>
        <strain evidence="2">Sampled in the wild</strain>
    </source>
</reference>
<protein>
    <recommendedName>
        <fullName evidence="1">NHR domain-containing protein</fullName>
    </recommendedName>
</protein>
<comment type="caution">
    <text evidence="2">The sequence shown here is derived from an EMBL/GenBank/DDBJ whole genome shotgun (WGS) entry which is preliminary data.</text>
</comment>
<feature type="non-terminal residue" evidence="2">
    <location>
        <position position="107"/>
    </location>
</feature>
<sequence length="107" mass="12197">MRKEEEFPFVNKLIDSQHVPEPKADFLRFHQRCGTNALVSNNGKSLQKIKIDKWNDGVAFTNRPLKDDEIFEVTVDTRDDETKDAIGIGVMTHSPDTIAIPSHMNNM</sequence>
<name>A0A8K0KD70_LADFU</name>
<dbReference type="OrthoDB" id="49113at2759"/>
<dbReference type="PROSITE" id="PS51065">
    <property type="entry name" value="NHR"/>
    <property type="match status" value="1"/>
</dbReference>
<dbReference type="SMART" id="SM00588">
    <property type="entry name" value="NEUZ"/>
    <property type="match status" value="1"/>
</dbReference>
<dbReference type="InterPro" id="IPR037962">
    <property type="entry name" value="Neuralized"/>
</dbReference>
<evidence type="ECO:0000313" key="2">
    <source>
        <dbReference type="EMBL" id="KAG8232817.1"/>
    </source>
</evidence>
<dbReference type="PANTHER" id="PTHR12429:SF14">
    <property type="entry name" value="NEURALIZED-LIKE PROTEIN 4"/>
    <property type="match status" value="1"/>
</dbReference>
<dbReference type="Pfam" id="PF07177">
    <property type="entry name" value="Neuralized"/>
    <property type="match status" value="1"/>
</dbReference>
<dbReference type="EMBL" id="KZ308656">
    <property type="protein sequence ID" value="KAG8232817.1"/>
    <property type="molecule type" value="Genomic_DNA"/>
</dbReference>
<dbReference type="GO" id="GO:0061630">
    <property type="term" value="F:ubiquitin protein ligase activity"/>
    <property type="evidence" value="ECO:0007669"/>
    <property type="project" value="TreeGrafter"/>
</dbReference>
<feature type="domain" description="NHR" evidence="1">
    <location>
        <begin position="26"/>
        <end position="107"/>
    </location>
</feature>
<dbReference type="InterPro" id="IPR006573">
    <property type="entry name" value="NHR_dom"/>
</dbReference>
<organism evidence="2 3">
    <name type="scientific">Ladona fulva</name>
    <name type="common">Scarce chaser dragonfly</name>
    <name type="synonym">Libellula fulva</name>
    <dbReference type="NCBI Taxonomy" id="123851"/>
    <lineage>
        <taxon>Eukaryota</taxon>
        <taxon>Metazoa</taxon>
        <taxon>Ecdysozoa</taxon>
        <taxon>Arthropoda</taxon>
        <taxon>Hexapoda</taxon>
        <taxon>Insecta</taxon>
        <taxon>Pterygota</taxon>
        <taxon>Palaeoptera</taxon>
        <taxon>Odonata</taxon>
        <taxon>Epiprocta</taxon>
        <taxon>Anisoptera</taxon>
        <taxon>Libelluloidea</taxon>
        <taxon>Libellulidae</taxon>
        <taxon>Ladona</taxon>
    </lineage>
</organism>
<dbReference type="Proteomes" id="UP000792457">
    <property type="component" value="Unassembled WGS sequence"/>
</dbReference>
<reference evidence="2" key="1">
    <citation type="submission" date="2013-04" db="EMBL/GenBank/DDBJ databases">
        <authorList>
            <person name="Qu J."/>
            <person name="Murali S.C."/>
            <person name="Bandaranaike D."/>
            <person name="Bellair M."/>
            <person name="Blankenburg K."/>
            <person name="Chao H."/>
            <person name="Dinh H."/>
            <person name="Doddapaneni H."/>
            <person name="Downs B."/>
            <person name="Dugan-Rocha S."/>
            <person name="Elkadiri S."/>
            <person name="Gnanaolivu R.D."/>
            <person name="Hernandez B."/>
            <person name="Javaid M."/>
            <person name="Jayaseelan J.C."/>
            <person name="Lee S."/>
            <person name="Li M."/>
            <person name="Ming W."/>
            <person name="Munidasa M."/>
            <person name="Muniz J."/>
            <person name="Nguyen L."/>
            <person name="Ongeri F."/>
            <person name="Osuji N."/>
            <person name="Pu L.-L."/>
            <person name="Puazo M."/>
            <person name="Qu C."/>
            <person name="Quiroz J."/>
            <person name="Raj R."/>
            <person name="Weissenberger G."/>
            <person name="Xin Y."/>
            <person name="Zou X."/>
            <person name="Han Y."/>
            <person name="Richards S."/>
            <person name="Worley K."/>
            <person name="Muzny D."/>
            <person name="Gibbs R."/>
        </authorList>
    </citation>
    <scope>NUCLEOTIDE SEQUENCE</scope>
    <source>
        <strain evidence="2">Sampled in the wild</strain>
    </source>
</reference>
<dbReference type="Gene3D" id="2.60.120.920">
    <property type="match status" value="1"/>
</dbReference>
<gene>
    <name evidence="2" type="ORF">J437_LFUL018461</name>
</gene>
<dbReference type="PANTHER" id="PTHR12429">
    <property type="entry name" value="NEURALIZED"/>
    <property type="match status" value="1"/>
</dbReference>